<accession>A0ABU2U6F2</accession>
<dbReference type="PANTHER" id="PTHR42957">
    <property type="entry name" value="HELICASE MJ1565-RELATED"/>
    <property type="match status" value="1"/>
</dbReference>
<evidence type="ECO:0008006" key="4">
    <source>
        <dbReference type="Google" id="ProtNLM"/>
    </source>
</evidence>
<gene>
    <name evidence="2" type="ORF">RM764_38120</name>
</gene>
<dbReference type="EMBL" id="JAVREY010000082">
    <property type="protein sequence ID" value="MDT0468735.1"/>
    <property type="molecule type" value="Genomic_DNA"/>
</dbReference>
<dbReference type="SUPFAM" id="SSF52540">
    <property type="entry name" value="P-loop containing nucleoside triphosphate hydrolases"/>
    <property type="match status" value="1"/>
</dbReference>
<feature type="region of interest" description="Disordered" evidence="1">
    <location>
        <begin position="1375"/>
        <end position="1432"/>
    </location>
</feature>
<proteinExistence type="predicted"/>
<evidence type="ECO:0000313" key="2">
    <source>
        <dbReference type="EMBL" id="MDT0468735.1"/>
    </source>
</evidence>
<dbReference type="Proteomes" id="UP001183809">
    <property type="component" value="Unassembled WGS sequence"/>
</dbReference>
<dbReference type="NCBIfam" id="NF047742">
    <property type="entry name" value="antiphage_MADS8"/>
    <property type="match status" value="1"/>
</dbReference>
<organism evidence="2 3">
    <name type="scientific">Streptomyces gibsoniae</name>
    <dbReference type="NCBI Taxonomy" id="3075529"/>
    <lineage>
        <taxon>Bacteria</taxon>
        <taxon>Bacillati</taxon>
        <taxon>Actinomycetota</taxon>
        <taxon>Actinomycetes</taxon>
        <taxon>Kitasatosporales</taxon>
        <taxon>Streptomycetaceae</taxon>
        <taxon>Streptomyces</taxon>
    </lineage>
</organism>
<protein>
    <recommendedName>
        <fullName evidence="4">ATP-binding protein</fullName>
    </recommendedName>
</protein>
<evidence type="ECO:0000313" key="3">
    <source>
        <dbReference type="Proteomes" id="UP001183809"/>
    </source>
</evidence>
<feature type="compositionally biased region" description="Low complexity" evidence="1">
    <location>
        <begin position="1375"/>
        <end position="1391"/>
    </location>
</feature>
<dbReference type="Gene3D" id="3.40.50.300">
    <property type="entry name" value="P-loop containing nucleotide triphosphate hydrolases"/>
    <property type="match status" value="1"/>
</dbReference>
<evidence type="ECO:0000256" key="1">
    <source>
        <dbReference type="SAM" id="MobiDB-lite"/>
    </source>
</evidence>
<sequence length="1860" mass="201605">MSRAGAIPALAGVVEVDGEELQSALEDVLVPRLASVLRARGAGHCMRVTELDAELASRLVRRLRGAVANAEVWLLVGDDPADSPGVKEAAEVGVTSTKLVELRNRSEADASAPPLLVFVPPGLRASAEDSFSTATFEEVSVADGYGKLAASLLEDVPTALRPSVTALLDRLSAQHWEPANARARSRYLLALRRQDYRPEAAGAGVFELGLVPDFELFSEPAKVVGRVERNAGMVQRLTESPLSARQRVLSLGLADDTFAGRLANFAATANLSEPRGWTRRIAVDRENWGLSFGNWNLRESRSEPLGIDVQELPLPRSGDDLAALKNYPALDLIAGQPYLLAGQGGTASTAVHFQVSPDPRKVAGLKRFRIEILAENGDRVGVLAHTSVARTAKTEYKAQLTRLTKAEWEEGWYYAKVTPLDDADFPLDVQPGENGRPGGESERFYVVPDGSTDEPPERTLGHYPGVLQAMRALQFDALNQGREPQRIELRGVTHSTSGKAAQPGLVARFSLAGNVVIKLSPVLATLETAILSEPDRLGRRRLVTADAAAQALDILTDPAPEYGTELNGEARTAFAAFTEARTALFGAVCAAAASHSEPDTAIPALLEACDLGALHPEILAYADAYTTLCTEQLRRVRGSDSARQVRELALLRSLLTIDTADVLLRDAQGRRHTVLITSPTHPLRLLWLTTWGELGRNWIDRLRAQHGTGDPADVRNSVQDQAAPARDSLFERLRPLGYPFALPVDDGRLMVATQDLTAYWGAHLPDGCSDPRGLLSLLATALELPADSRTGVEEYGLSGAGLADRIERYIRLHPYVRTLVLNVVNAGRGELVADALLLLQKRPVTKDLHYDVRLCVTDPEEPEAGAALGALLRDSGTTTSAEADAFRSTAGGTLRPKLAYAVRSSDEFTERPEDFRAHLTVLVDAFGGERYGTALRVAAPAAAHGLVQELASRYIEEQGDLSGGGFVAWQRTPRHGQAEAINEDDGSGPLLGRLSDVISASAASVALGAFNEDRTPSLTLTLEAADRALLYHAHEVSDWVVTVDRSLGVEYFDRARDDQDSPEYIIDYAPGGDAGLGHRIMVSSRSVDELRSLLGPAAEELGVDVERRHTRTFFEQLRLLSGSLAFKLASVARNQRKEVVGLALARLVLEDQGQLASSVVVPLDAHPELYRDARKRMRSGQDDAPLRRTDLGLFHIDSDRRVLTCDLVEVKCYASLADLASYQRLRDTITEQLQRSQAVLAAAFDPGHTNPDRVDRAVKNVELGSMLRFYADRSRRHGTLELERYQKILRFADTLDDGYRLEFTRTGLIFDLSNEGIGHDLEHGVEFHRIGIDRVQELVNNIPTELPRRLQADEARPEAGASFLLTLPQTSQEALNPAAPDTANAPAGDAPSAVNKSAVEPGPSVTPAVQPPAQSKLPTDTPGPAAGDSQSVTQEAKLLRRLDPVAPSQPASNVAPTAPPAELPDIFLGVTGPSPQYGVLGRAAGRSVALDLDETHTISLFGIQGGGKSYTLGSIIEMATLPCPPVNELPHPLATIVFHYSQTSDYAPEFTSMVAPNDDARQLAVLKEQYGAAPKSLDDIVLIAPEAHLDKRREEYPGLAVHPLKFASSELQAAHWRFLMGAVGNPSTYIRQLTNIMRANRNDLSLAAIRQGVDGSGLPDHLKQQARVRLDLAAQYIDDGVRLQDLVRPGRLIIVDLRDDYIDQEEALGLFVVLMQLFAEARDGDKRFNKLVVFDEAHKYMESPDLVAGLVATVREMRHKGMSVLVASQDPPSVPVSLIELSNHVILHKITSPAWLKHLQKANAALNTLNSEQLARLTAGEGYVWSSKATDPAFGHGAVKLSFRPRVTRHGGATKTASGS</sequence>
<keyword evidence="3" id="KW-1185">Reference proteome</keyword>
<comment type="caution">
    <text evidence="2">The sequence shown here is derived from an EMBL/GenBank/DDBJ whole genome shotgun (WGS) entry which is preliminary data.</text>
</comment>
<name>A0ABU2U6F2_9ACTN</name>
<reference evidence="3" key="1">
    <citation type="submission" date="2023-07" db="EMBL/GenBank/DDBJ databases">
        <title>30 novel species of actinomycetes from the DSMZ collection.</title>
        <authorList>
            <person name="Nouioui I."/>
        </authorList>
    </citation>
    <scope>NUCLEOTIDE SEQUENCE [LARGE SCALE GENOMIC DNA]</scope>
    <source>
        <strain evidence="3">DSM 41699</strain>
    </source>
</reference>
<dbReference type="PANTHER" id="PTHR42957:SF2">
    <property type="entry name" value="HELICASE HERA CENTRAL DOMAIN-CONTAINING PROTEIN"/>
    <property type="match status" value="1"/>
</dbReference>
<dbReference type="InterPro" id="IPR008571">
    <property type="entry name" value="HerA-like"/>
</dbReference>
<dbReference type="RefSeq" id="WP_311700179.1">
    <property type="nucleotide sequence ID" value="NZ_JAVREY010000082.1"/>
</dbReference>
<dbReference type="InterPro" id="IPR027417">
    <property type="entry name" value="P-loop_NTPase"/>
</dbReference>